<feature type="domain" description="Methyltransferase FkbM" evidence="1">
    <location>
        <begin position="86"/>
        <end position="227"/>
    </location>
</feature>
<organism evidence="2">
    <name type="scientific">Ignisphaera aggregans</name>
    <dbReference type="NCBI Taxonomy" id="334771"/>
    <lineage>
        <taxon>Archaea</taxon>
        <taxon>Thermoproteota</taxon>
        <taxon>Thermoprotei</taxon>
        <taxon>Desulfurococcales</taxon>
        <taxon>Desulfurococcaceae</taxon>
        <taxon>Ignisphaera</taxon>
    </lineage>
</organism>
<gene>
    <name evidence="2" type="ORF">ENU08_08415</name>
</gene>
<proteinExistence type="predicted"/>
<dbReference type="InterPro" id="IPR006342">
    <property type="entry name" value="FkbM_mtfrase"/>
</dbReference>
<keyword evidence="2" id="KW-0808">Transferase</keyword>
<reference evidence="2" key="1">
    <citation type="journal article" date="2020" name="mSystems">
        <title>Genome- and Community-Level Interaction Insights into Carbon Utilization and Element Cycling Functions of Hydrothermarchaeota in Hydrothermal Sediment.</title>
        <authorList>
            <person name="Zhou Z."/>
            <person name="Liu Y."/>
            <person name="Xu W."/>
            <person name="Pan J."/>
            <person name="Luo Z.H."/>
            <person name="Li M."/>
        </authorList>
    </citation>
    <scope>NUCLEOTIDE SEQUENCE [LARGE SCALE GENOMIC DNA]</scope>
    <source>
        <strain evidence="2">SpSt-637</strain>
    </source>
</reference>
<comment type="caution">
    <text evidence="2">The sequence shown here is derived from an EMBL/GenBank/DDBJ whole genome shotgun (WGS) entry which is preliminary data.</text>
</comment>
<keyword evidence="2" id="KW-0489">Methyltransferase</keyword>
<dbReference type="NCBIfam" id="TIGR01444">
    <property type="entry name" value="fkbM_fam"/>
    <property type="match status" value="1"/>
</dbReference>
<dbReference type="GO" id="GO:0008168">
    <property type="term" value="F:methyltransferase activity"/>
    <property type="evidence" value="ECO:0007669"/>
    <property type="project" value="UniProtKB-KW"/>
</dbReference>
<dbReference type="EMBL" id="DTBD01000081">
    <property type="protein sequence ID" value="HGQ65249.1"/>
    <property type="molecule type" value="Genomic_DNA"/>
</dbReference>
<dbReference type="Pfam" id="PF05050">
    <property type="entry name" value="Methyltransf_21"/>
    <property type="match status" value="1"/>
</dbReference>
<dbReference type="PANTHER" id="PTHR34203">
    <property type="entry name" value="METHYLTRANSFERASE, FKBM FAMILY PROTEIN"/>
    <property type="match status" value="1"/>
</dbReference>
<dbReference type="InterPro" id="IPR052514">
    <property type="entry name" value="SAM-dependent_MTase"/>
</dbReference>
<name>A0A7C4NM76_9CREN</name>
<dbReference type="SUPFAM" id="SSF53335">
    <property type="entry name" value="S-adenosyl-L-methionine-dependent methyltransferases"/>
    <property type="match status" value="1"/>
</dbReference>
<dbReference type="InterPro" id="IPR029063">
    <property type="entry name" value="SAM-dependent_MTases_sf"/>
</dbReference>
<dbReference type="PANTHER" id="PTHR34203:SF15">
    <property type="entry name" value="SLL1173 PROTEIN"/>
    <property type="match status" value="1"/>
</dbReference>
<dbReference type="GO" id="GO:0032259">
    <property type="term" value="P:methylation"/>
    <property type="evidence" value="ECO:0007669"/>
    <property type="project" value="UniProtKB-KW"/>
</dbReference>
<dbReference type="AlphaFoldDB" id="A0A7C4NM76"/>
<evidence type="ECO:0000259" key="1">
    <source>
        <dbReference type="Pfam" id="PF05050"/>
    </source>
</evidence>
<evidence type="ECO:0000313" key="2">
    <source>
        <dbReference type="EMBL" id="HGQ65249.1"/>
    </source>
</evidence>
<protein>
    <submittedName>
        <fullName evidence="2">FkbM family methyltransferase</fullName>
    </submittedName>
</protein>
<dbReference type="Gene3D" id="3.40.50.150">
    <property type="entry name" value="Vaccinia Virus protein VP39"/>
    <property type="match status" value="1"/>
</dbReference>
<accession>A0A7C4NM76</accession>
<sequence length="262" mass="30637">MIDLLLEHRNVYNVFKSIHDYYRINYRAQMRKDLLFLTLPNGLKIVIFNSLPFRRAFHSVFDEIFIQKIYEKHPMFIPKPTDIVLDLGAFIGLYTLKHHHAQKIYSIEALPASYILLKINVELNDLNNVITYNFAVSDSDGSAYMFIEDYLISSSTLVSEWHQEYHKSYVKVKTLTIDSMFKRGLIPSYIDIAKVDIEGAELQFLHGGQRFLERGGVERLVLELHNVVDKKNFYLLLRDLGLKPVKKIQGDDTEILYLIFSR</sequence>